<feature type="domain" description="Multidrug resistance protein MdtA-like barrel-sandwich hybrid" evidence="6">
    <location>
        <begin position="48"/>
        <end position="187"/>
    </location>
</feature>
<comment type="similarity">
    <text evidence="1">Belongs to the membrane fusion protein (MFP) (TC 8.A.1) family.</text>
</comment>
<sequence length="302" mass="33143">MKPTTPRFLARFAVTAVAVLFALLAAGWMWRHYQVEPWTRDGRLRADVVQLAPDVSGIVTSVSVRDNQPVTKGQELFVIDRARFELALKQADAAVASQRTALAQAQRESVRNRQMGALVSRQEREQGVARVEQARAALDQAIANRNVAALNLERATVTAPVNGIITNLELQSGDSVSAGRQAVALVDTDSLRVEGYFEETKLSRIHVGDDVSIRIMGERATLRGHVESISAGIEDRDRALGPSLLPNVNPTFSWVRLAQRVPVRVALDHVPPDVLLVSGRTATVTVLPTDDARRRENAQARR</sequence>
<dbReference type="InterPro" id="IPR006143">
    <property type="entry name" value="RND_pump_MFP"/>
</dbReference>
<dbReference type="InterPro" id="IPR058634">
    <property type="entry name" value="AaeA-lik-b-barrel"/>
</dbReference>
<dbReference type="InterPro" id="IPR058625">
    <property type="entry name" value="MdtA-like_BSH"/>
</dbReference>
<evidence type="ECO:0000256" key="4">
    <source>
        <dbReference type="ARBA" id="ARBA00023136"/>
    </source>
</evidence>
<proteinExistence type="inferred from homology"/>
<accession>A0ABX7P8A6</accession>
<evidence type="ECO:0000259" key="6">
    <source>
        <dbReference type="Pfam" id="PF25917"/>
    </source>
</evidence>
<name>A0ABX7P8A6_9BACT</name>
<evidence type="ECO:0000256" key="1">
    <source>
        <dbReference type="ARBA" id="ARBA00009477"/>
    </source>
</evidence>
<dbReference type="Gene3D" id="2.40.50.100">
    <property type="match status" value="1"/>
</dbReference>
<keyword evidence="3 5" id="KW-1133">Transmembrane helix</keyword>
<keyword evidence="9" id="KW-1185">Reference proteome</keyword>
<organism evidence="8 9">
    <name type="scientific">Pyxidicoccus parkwayensis</name>
    <dbReference type="NCBI Taxonomy" id="2813578"/>
    <lineage>
        <taxon>Bacteria</taxon>
        <taxon>Pseudomonadati</taxon>
        <taxon>Myxococcota</taxon>
        <taxon>Myxococcia</taxon>
        <taxon>Myxococcales</taxon>
        <taxon>Cystobacterineae</taxon>
        <taxon>Myxococcaceae</taxon>
        <taxon>Pyxidicoccus</taxon>
    </lineage>
</organism>
<keyword evidence="2 5" id="KW-0812">Transmembrane</keyword>
<dbReference type="PANTHER" id="PTHR30367">
    <property type="entry name" value="P-HYDROXYBENZOIC ACID EFFLUX PUMP SUBUNIT AAEA-RELATED"/>
    <property type="match status" value="1"/>
</dbReference>
<dbReference type="RefSeq" id="WP_206728214.1">
    <property type="nucleotide sequence ID" value="NZ_CP071090.1"/>
</dbReference>
<dbReference type="PANTHER" id="PTHR30367:SF12">
    <property type="entry name" value="P-HYDROXYBENZOIC ACID EFFLUX PUMP SUBUNIT AAEA"/>
    <property type="match status" value="1"/>
</dbReference>
<dbReference type="Pfam" id="PF25917">
    <property type="entry name" value="BSH_RND"/>
    <property type="match status" value="1"/>
</dbReference>
<dbReference type="Proteomes" id="UP000662747">
    <property type="component" value="Chromosome"/>
</dbReference>
<dbReference type="SUPFAM" id="SSF111369">
    <property type="entry name" value="HlyD-like secretion proteins"/>
    <property type="match status" value="1"/>
</dbReference>
<protein>
    <submittedName>
        <fullName evidence="8">HlyD family secretion protein</fullName>
    </submittedName>
</protein>
<evidence type="ECO:0000313" key="9">
    <source>
        <dbReference type="Proteomes" id="UP000662747"/>
    </source>
</evidence>
<evidence type="ECO:0000256" key="5">
    <source>
        <dbReference type="SAM" id="Phobius"/>
    </source>
</evidence>
<evidence type="ECO:0000313" key="8">
    <source>
        <dbReference type="EMBL" id="QSQ26669.1"/>
    </source>
</evidence>
<dbReference type="InterPro" id="IPR050393">
    <property type="entry name" value="MFP_Efflux_Pump"/>
</dbReference>
<evidence type="ECO:0000259" key="7">
    <source>
        <dbReference type="Pfam" id="PF25963"/>
    </source>
</evidence>
<dbReference type="Gene3D" id="2.40.30.170">
    <property type="match status" value="1"/>
</dbReference>
<feature type="transmembrane region" description="Helical" evidence="5">
    <location>
        <begin position="12"/>
        <end position="30"/>
    </location>
</feature>
<keyword evidence="4 5" id="KW-0472">Membrane</keyword>
<feature type="domain" description="p-hydroxybenzoic acid efflux pump subunit AaeA-like beta-barrel" evidence="7">
    <location>
        <begin position="190"/>
        <end position="286"/>
    </location>
</feature>
<gene>
    <name evidence="8" type="ORF">JY651_17815</name>
</gene>
<dbReference type="Pfam" id="PF25963">
    <property type="entry name" value="Beta-barrel_AAEA"/>
    <property type="match status" value="1"/>
</dbReference>
<dbReference type="EMBL" id="CP071090">
    <property type="protein sequence ID" value="QSQ26669.1"/>
    <property type="molecule type" value="Genomic_DNA"/>
</dbReference>
<dbReference type="NCBIfam" id="TIGR01730">
    <property type="entry name" value="RND_mfp"/>
    <property type="match status" value="1"/>
</dbReference>
<reference evidence="8 9" key="1">
    <citation type="submission" date="2021-02" db="EMBL/GenBank/DDBJ databases">
        <title>De Novo genome assembly of isolated myxobacteria.</title>
        <authorList>
            <person name="Stevens D.C."/>
        </authorList>
    </citation>
    <scope>NUCLEOTIDE SEQUENCE [LARGE SCALE GENOMIC DNA]</scope>
    <source>
        <strain evidence="9">SCPEA02</strain>
    </source>
</reference>
<evidence type="ECO:0000256" key="2">
    <source>
        <dbReference type="ARBA" id="ARBA00022692"/>
    </source>
</evidence>
<evidence type="ECO:0000256" key="3">
    <source>
        <dbReference type="ARBA" id="ARBA00022989"/>
    </source>
</evidence>